<dbReference type="Proteomes" id="UP001482620">
    <property type="component" value="Unassembled WGS sequence"/>
</dbReference>
<name>A0ABV0SVV1_9TELE</name>
<gene>
    <name evidence="1" type="ORF">ILYODFUR_010564</name>
</gene>
<keyword evidence="2" id="KW-1185">Reference proteome</keyword>
<protein>
    <submittedName>
        <fullName evidence="1">Uncharacterized protein</fullName>
    </submittedName>
</protein>
<reference evidence="1 2" key="1">
    <citation type="submission" date="2021-06" db="EMBL/GenBank/DDBJ databases">
        <authorList>
            <person name="Palmer J.M."/>
        </authorList>
    </citation>
    <scope>NUCLEOTIDE SEQUENCE [LARGE SCALE GENOMIC DNA]</scope>
    <source>
        <strain evidence="2">if_2019</strain>
        <tissue evidence="1">Muscle</tissue>
    </source>
</reference>
<sequence>MELQTQMTTMRDFSDHGSDLSQTGHFTSLIPLIIEVLLDRCCKHVSLDCVVATVRIIQQQTPSIIQTGG</sequence>
<evidence type="ECO:0000313" key="2">
    <source>
        <dbReference type="Proteomes" id="UP001482620"/>
    </source>
</evidence>
<dbReference type="EMBL" id="JAHRIQ010012356">
    <property type="protein sequence ID" value="MEQ2224740.1"/>
    <property type="molecule type" value="Genomic_DNA"/>
</dbReference>
<proteinExistence type="predicted"/>
<accession>A0ABV0SVV1</accession>
<evidence type="ECO:0000313" key="1">
    <source>
        <dbReference type="EMBL" id="MEQ2224740.1"/>
    </source>
</evidence>
<organism evidence="1 2">
    <name type="scientific">Ilyodon furcidens</name>
    <name type="common">goldbreast splitfin</name>
    <dbReference type="NCBI Taxonomy" id="33524"/>
    <lineage>
        <taxon>Eukaryota</taxon>
        <taxon>Metazoa</taxon>
        <taxon>Chordata</taxon>
        <taxon>Craniata</taxon>
        <taxon>Vertebrata</taxon>
        <taxon>Euteleostomi</taxon>
        <taxon>Actinopterygii</taxon>
        <taxon>Neopterygii</taxon>
        <taxon>Teleostei</taxon>
        <taxon>Neoteleostei</taxon>
        <taxon>Acanthomorphata</taxon>
        <taxon>Ovalentaria</taxon>
        <taxon>Atherinomorphae</taxon>
        <taxon>Cyprinodontiformes</taxon>
        <taxon>Goodeidae</taxon>
        <taxon>Ilyodon</taxon>
    </lineage>
</organism>
<comment type="caution">
    <text evidence="1">The sequence shown here is derived from an EMBL/GenBank/DDBJ whole genome shotgun (WGS) entry which is preliminary data.</text>
</comment>